<dbReference type="EMBL" id="JMCB01000003">
    <property type="protein sequence ID" value="KFE70781.1"/>
    <property type="molecule type" value="Genomic_DNA"/>
</dbReference>
<protein>
    <submittedName>
        <fullName evidence="1">Uncharacterized protein</fullName>
    </submittedName>
</protein>
<dbReference type="AlphaFoldDB" id="A0A085WSW8"/>
<reference evidence="1 2" key="1">
    <citation type="submission" date="2014-04" db="EMBL/GenBank/DDBJ databases">
        <title>Genome assembly of Hyalangium minutum DSM 14724.</title>
        <authorList>
            <person name="Sharma G."/>
            <person name="Subramanian S."/>
        </authorList>
    </citation>
    <scope>NUCLEOTIDE SEQUENCE [LARGE SCALE GENOMIC DNA]</scope>
    <source>
        <strain evidence="1 2">DSM 14724</strain>
    </source>
</reference>
<evidence type="ECO:0000313" key="1">
    <source>
        <dbReference type="EMBL" id="KFE70781.1"/>
    </source>
</evidence>
<evidence type="ECO:0000313" key="2">
    <source>
        <dbReference type="Proteomes" id="UP000028725"/>
    </source>
</evidence>
<organism evidence="1 2">
    <name type="scientific">Hyalangium minutum</name>
    <dbReference type="NCBI Taxonomy" id="394096"/>
    <lineage>
        <taxon>Bacteria</taxon>
        <taxon>Pseudomonadati</taxon>
        <taxon>Myxococcota</taxon>
        <taxon>Myxococcia</taxon>
        <taxon>Myxococcales</taxon>
        <taxon>Cystobacterineae</taxon>
        <taxon>Archangiaceae</taxon>
        <taxon>Hyalangium</taxon>
    </lineage>
</organism>
<dbReference type="Proteomes" id="UP000028725">
    <property type="component" value="Unassembled WGS sequence"/>
</dbReference>
<sequence>MHTLPRRRDTVLGNSKRAWQRLGSLTRGANLICWTVAGLGRM</sequence>
<name>A0A085WSW8_9BACT</name>
<keyword evidence="2" id="KW-1185">Reference proteome</keyword>
<gene>
    <name evidence="1" type="ORF">DB31_5823</name>
</gene>
<comment type="caution">
    <text evidence="1">The sequence shown here is derived from an EMBL/GenBank/DDBJ whole genome shotgun (WGS) entry which is preliminary data.</text>
</comment>
<proteinExistence type="predicted"/>
<accession>A0A085WSW8</accession>